<proteinExistence type="predicted"/>
<accession>A0ABN0XU33</accession>
<reference evidence="1 2" key="1">
    <citation type="journal article" date="2019" name="Int. J. Syst. Evol. Microbiol.">
        <title>The Global Catalogue of Microorganisms (GCM) 10K type strain sequencing project: providing services to taxonomists for standard genome sequencing and annotation.</title>
        <authorList>
            <consortium name="The Broad Institute Genomics Platform"/>
            <consortium name="The Broad Institute Genome Sequencing Center for Infectious Disease"/>
            <person name="Wu L."/>
            <person name="Ma J."/>
        </authorList>
    </citation>
    <scope>NUCLEOTIDE SEQUENCE [LARGE SCALE GENOMIC DNA]</scope>
    <source>
        <strain evidence="1 2">JCM 4565</strain>
    </source>
</reference>
<gene>
    <name evidence="1" type="ORF">GCM10010319_59060</name>
</gene>
<name>A0ABN0XU33_9ACTN</name>
<dbReference type="Proteomes" id="UP001500063">
    <property type="component" value="Unassembled WGS sequence"/>
</dbReference>
<comment type="caution">
    <text evidence="1">The sequence shown here is derived from an EMBL/GenBank/DDBJ whole genome shotgun (WGS) entry which is preliminary data.</text>
</comment>
<protein>
    <submittedName>
        <fullName evidence="1">Uncharacterized protein</fullName>
    </submittedName>
</protein>
<evidence type="ECO:0000313" key="2">
    <source>
        <dbReference type="Proteomes" id="UP001500063"/>
    </source>
</evidence>
<evidence type="ECO:0000313" key="1">
    <source>
        <dbReference type="EMBL" id="GAA0372979.1"/>
    </source>
</evidence>
<sequence length="84" mass="8706">MWAAGAGCGAGAAKAALPVAAAMPDSRAAEAVTAAIRRIDALDMRSPCYGPRGGSPTTGAVLFVREHSWRRGAREEENGQGYFI</sequence>
<dbReference type="EMBL" id="BAAABW010000028">
    <property type="protein sequence ID" value="GAA0372979.1"/>
    <property type="molecule type" value="Genomic_DNA"/>
</dbReference>
<keyword evidence="2" id="KW-1185">Reference proteome</keyword>
<organism evidence="1 2">
    <name type="scientific">Streptomyces blastmyceticus</name>
    <dbReference type="NCBI Taxonomy" id="68180"/>
    <lineage>
        <taxon>Bacteria</taxon>
        <taxon>Bacillati</taxon>
        <taxon>Actinomycetota</taxon>
        <taxon>Actinomycetes</taxon>
        <taxon>Kitasatosporales</taxon>
        <taxon>Streptomycetaceae</taxon>
        <taxon>Streptomyces</taxon>
    </lineage>
</organism>